<evidence type="ECO:0000313" key="1">
    <source>
        <dbReference type="EMBL" id="MDQ0454069.1"/>
    </source>
</evidence>
<sequence length="68" mass="7469">MTPDRVAAEAADRLKTFQDFMTSPEALENALDLAHRLADSGLDDVDEIIDLTRQMGGKRYNPGTGSME</sequence>
<reference evidence="1 2" key="1">
    <citation type="submission" date="2023-07" db="EMBL/GenBank/DDBJ databases">
        <title>Genomic Encyclopedia of Type Strains, Phase IV (KMG-IV): sequencing the most valuable type-strain genomes for metagenomic binning, comparative biology and taxonomic classification.</title>
        <authorList>
            <person name="Goeker M."/>
        </authorList>
    </citation>
    <scope>NUCLEOTIDE SEQUENCE [LARGE SCALE GENOMIC DNA]</scope>
    <source>
        <strain evidence="1 2">DSM 100301</strain>
    </source>
</reference>
<dbReference type="RefSeq" id="WP_307156278.1">
    <property type="nucleotide sequence ID" value="NZ_JAUSWH010000001.1"/>
</dbReference>
<protein>
    <submittedName>
        <fullName evidence="1">Uncharacterized protein</fullName>
    </submittedName>
</protein>
<dbReference type="EMBL" id="JAUSWH010000001">
    <property type="protein sequence ID" value="MDQ0454069.1"/>
    <property type="molecule type" value="Genomic_DNA"/>
</dbReference>
<dbReference type="Proteomes" id="UP001235269">
    <property type="component" value="Unassembled WGS sequence"/>
</dbReference>
<proteinExistence type="predicted"/>
<evidence type="ECO:0000313" key="2">
    <source>
        <dbReference type="Proteomes" id="UP001235269"/>
    </source>
</evidence>
<gene>
    <name evidence="1" type="ORF">QO005_000384</name>
</gene>
<accession>A0ABU0I769</accession>
<name>A0ABU0I769_9HYPH</name>
<organism evidence="1 2">
    <name type="scientific">Rhizobium paknamense</name>
    <dbReference type="NCBI Taxonomy" id="1206817"/>
    <lineage>
        <taxon>Bacteria</taxon>
        <taxon>Pseudomonadati</taxon>
        <taxon>Pseudomonadota</taxon>
        <taxon>Alphaproteobacteria</taxon>
        <taxon>Hyphomicrobiales</taxon>
        <taxon>Rhizobiaceae</taxon>
        <taxon>Rhizobium/Agrobacterium group</taxon>
        <taxon>Rhizobium</taxon>
    </lineage>
</organism>
<keyword evidence="2" id="KW-1185">Reference proteome</keyword>
<comment type="caution">
    <text evidence="1">The sequence shown here is derived from an EMBL/GenBank/DDBJ whole genome shotgun (WGS) entry which is preliminary data.</text>
</comment>